<name>A0A512DZV0_9PROT</name>
<sequence>MAHRAIDVAQQVPDHVAAAAVVDGVEMDAVVVADPLDGVGAVAVARIGAPAGADARQQEIGVDGVAADGFAKKLGRTGEFIIFSWLGAGALEGSILME</sequence>
<dbReference type="AlphaFoldDB" id="A0A512DZV0"/>
<proteinExistence type="predicted"/>
<organism evidence="1 2">
    <name type="scientific">Skermanella aerolata</name>
    <dbReference type="NCBI Taxonomy" id="393310"/>
    <lineage>
        <taxon>Bacteria</taxon>
        <taxon>Pseudomonadati</taxon>
        <taxon>Pseudomonadota</taxon>
        <taxon>Alphaproteobacteria</taxon>
        <taxon>Rhodospirillales</taxon>
        <taxon>Azospirillaceae</taxon>
        <taxon>Skermanella</taxon>
    </lineage>
</organism>
<reference evidence="1 2" key="1">
    <citation type="submission" date="2019-07" db="EMBL/GenBank/DDBJ databases">
        <title>Whole genome shotgun sequence of Skermanella aerolata NBRC 106429.</title>
        <authorList>
            <person name="Hosoyama A."/>
            <person name="Uohara A."/>
            <person name="Ohji S."/>
            <person name="Ichikawa N."/>
        </authorList>
    </citation>
    <scope>NUCLEOTIDE SEQUENCE [LARGE SCALE GENOMIC DNA]</scope>
    <source>
        <strain evidence="1 2">NBRC 106429</strain>
    </source>
</reference>
<protein>
    <submittedName>
        <fullName evidence="1">Uncharacterized protein</fullName>
    </submittedName>
</protein>
<dbReference type="Proteomes" id="UP000321523">
    <property type="component" value="Unassembled WGS sequence"/>
</dbReference>
<comment type="caution">
    <text evidence="1">The sequence shown here is derived from an EMBL/GenBank/DDBJ whole genome shotgun (WGS) entry which is preliminary data.</text>
</comment>
<gene>
    <name evidence="1" type="ORF">SAE02_61540</name>
</gene>
<evidence type="ECO:0000313" key="2">
    <source>
        <dbReference type="Proteomes" id="UP000321523"/>
    </source>
</evidence>
<evidence type="ECO:0000313" key="1">
    <source>
        <dbReference type="EMBL" id="GEO42006.1"/>
    </source>
</evidence>
<keyword evidence="2" id="KW-1185">Reference proteome</keyword>
<dbReference type="EMBL" id="BJYZ01000034">
    <property type="protein sequence ID" value="GEO42006.1"/>
    <property type="molecule type" value="Genomic_DNA"/>
</dbReference>
<accession>A0A512DZV0</accession>